<comment type="caution">
    <text evidence="1">The sequence shown here is derived from an EMBL/GenBank/DDBJ whole genome shotgun (WGS) entry which is preliminary data.</text>
</comment>
<sequence>MDGLKLCLQASGHSEIQNMVYNSWTHNHYVNNVHLKDSSLRVRSMHLIVCMILKLRSGGCERMTSC</sequence>
<organism evidence="1 2">
    <name type="scientific">Phytophthora nicotianae P1976</name>
    <dbReference type="NCBI Taxonomy" id="1317066"/>
    <lineage>
        <taxon>Eukaryota</taxon>
        <taxon>Sar</taxon>
        <taxon>Stramenopiles</taxon>
        <taxon>Oomycota</taxon>
        <taxon>Peronosporomycetes</taxon>
        <taxon>Peronosporales</taxon>
        <taxon>Peronosporaceae</taxon>
        <taxon>Phytophthora</taxon>
    </lineage>
</organism>
<dbReference type="EMBL" id="ANJA01004513">
    <property type="protein sequence ID" value="ETO58997.1"/>
    <property type="molecule type" value="Genomic_DNA"/>
</dbReference>
<name>A0A080YX86_PHYNI</name>
<dbReference type="Proteomes" id="UP000028582">
    <property type="component" value="Unassembled WGS sequence"/>
</dbReference>
<proteinExistence type="predicted"/>
<protein>
    <submittedName>
        <fullName evidence="1">Uncharacterized protein</fullName>
    </submittedName>
</protein>
<accession>A0A080YX86</accession>
<gene>
    <name evidence="1" type="ORF">F444_22625</name>
</gene>
<reference evidence="1 2" key="1">
    <citation type="submission" date="2013-11" db="EMBL/GenBank/DDBJ databases">
        <title>The Genome Sequence of Phytophthora parasitica P1976.</title>
        <authorList>
            <consortium name="The Broad Institute Genomics Platform"/>
            <person name="Russ C."/>
            <person name="Tyler B."/>
            <person name="Panabieres F."/>
            <person name="Shan W."/>
            <person name="Tripathy S."/>
            <person name="Grunwald N."/>
            <person name="Machado M."/>
            <person name="Johnson C.S."/>
            <person name="Walker B."/>
            <person name="Young S."/>
            <person name="Zeng Q."/>
            <person name="Gargeya S."/>
            <person name="Fitzgerald M."/>
            <person name="Haas B."/>
            <person name="Abouelleil A."/>
            <person name="Allen A.W."/>
            <person name="Alvarado L."/>
            <person name="Arachchi H.M."/>
            <person name="Berlin A.M."/>
            <person name="Chapman S.B."/>
            <person name="Gainer-Dewar J."/>
            <person name="Goldberg J."/>
            <person name="Griggs A."/>
            <person name="Gujja S."/>
            <person name="Hansen M."/>
            <person name="Howarth C."/>
            <person name="Imamovic A."/>
            <person name="Ireland A."/>
            <person name="Larimer J."/>
            <person name="McCowan C."/>
            <person name="Murphy C."/>
            <person name="Pearson M."/>
            <person name="Poon T.W."/>
            <person name="Priest M."/>
            <person name="Roberts A."/>
            <person name="Saif S."/>
            <person name="Shea T."/>
            <person name="Sisk P."/>
            <person name="Sykes S."/>
            <person name="Wortman J."/>
            <person name="Nusbaum C."/>
            <person name="Birren B."/>
        </authorList>
    </citation>
    <scope>NUCLEOTIDE SEQUENCE [LARGE SCALE GENOMIC DNA]</scope>
    <source>
        <strain evidence="1 2">P1976</strain>
    </source>
</reference>
<evidence type="ECO:0000313" key="1">
    <source>
        <dbReference type="EMBL" id="ETO58997.1"/>
    </source>
</evidence>
<dbReference type="AlphaFoldDB" id="A0A080YX86"/>
<evidence type="ECO:0000313" key="2">
    <source>
        <dbReference type="Proteomes" id="UP000028582"/>
    </source>
</evidence>